<dbReference type="InterPro" id="IPR021139">
    <property type="entry name" value="NYN"/>
</dbReference>
<evidence type="ECO:0000313" key="3">
    <source>
        <dbReference type="EMBL" id="MBD3866898.1"/>
    </source>
</evidence>
<feature type="compositionally biased region" description="Basic and acidic residues" evidence="1">
    <location>
        <begin position="1"/>
        <end position="12"/>
    </location>
</feature>
<dbReference type="Gene3D" id="3.40.50.1010">
    <property type="entry name" value="5'-nuclease"/>
    <property type="match status" value="1"/>
</dbReference>
<proteinExistence type="predicted"/>
<comment type="caution">
    <text evidence="3">The sequence shown here is derived from an EMBL/GenBank/DDBJ whole genome shotgun (WGS) entry which is preliminary data.</text>
</comment>
<dbReference type="AlphaFoldDB" id="A0A8J7CK77"/>
<gene>
    <name evidence="3" type="ORF">IFK94_02145</name>
</gene>
<evidence type="ECO:0000259" key="2">
    <source>
        <dbReference type="Pfam" id="PF01936"/>
    </source>
</evidence>
<evidence type="ECO:0000256" key="1">
    <source>
        <dbReference type="SAM" id="MobiDB-lite"/>
    </source>
</evidence>
<dbReference type="Proteomes" id="UP000648239">
    <property type="component" value="Unassembled WGS sequence"/>
</dbReference>
<feature type="region of interest" description="Disordered" evidence="1">
    <location>
        <begin position="1"/>
        <end position="29"/>
    </location>
</feature>
<dbReference type="PANTHER" id="PTHR35458">
    <property type="entry name" value="SLR0755 PROTEIN"/>
    <property type="match status" value="1"/>
</dbReference>
<accession>A0A8J7CK77</accession>
<sequence length="288" mass="32175">MLVERLRRDAAEQARASAGSNGTGAEPKADQLQELAKAVRSLTRVARNKSGDDKLLHAKLAELQDGRTLLADLQRETAGVRRDRRKDHKTHNQKLDEVLTEFRALRKLVEATVPPPGKARKKGQLPRVGIFVDVQNMYYAARQLKGRLDFDALIQTAVAERRLILAQAFVVESKEIDQSSFIARLEKRSIKVHRKNLTVRTDGSMKGDWDMEMALAILDAAPMLDVVVLVSGDGDFTSLVNRVKAMGPKVEVISFPRNTAKSLIEAADRFSPLDRNFMIRSEKPATRV</sequence>
<evidence type="ECO:0000313" key="4">
    <source>
        <dbReference type="Proteomes" id="UP000648239"/>
    </source>
</evidence>
<dbReference type="CDD" id="cd10911">
    <property type="entry name" value="PIN_LabA"/>
    <property type="match status" value="1"/>
</dbReference>
<protein>
    <submittedName>
        <fullName evidence="3">NYN domain-containing protein</fullName>
    </submittedName>
</protein>
<reference evidence="3 4" key="1">
    <citation type="submission" date="2020-08" db="EMBL/GenBank/DDBJ databases">
        <title>Acidobacteriota in marine sediments use diverse sulfur dissimilation pathways.</title>
        <authorList>
            <person name="Wasmund K."/>
        </authorList>
    </citation>
    <scope>NUCLEOTIDE SEQUENCE [LARGE SCALE GENOMIC DNA]</scope>
    <source>
        <strain evidence="3">MAG AM4</strain>
    </source>
</reference>
<dbReference type="InterPro" id="IPR047140">
    <property type="entry name" value="LabA"/>
</dbReference>
<name>A0A8J7CK77_9BACT</name>
<dbReference type="PANTHER" id="PTHR35458:SF8">
    <property type="entry name" value="SLR0650 PROTEIN"/>
    <property type="match status" value="1"/>
</dbReference>
<dbReference type="EMBL" id="JACXWD010000003">
    <property type="protein sequence ID" value="MBD3866898.1"/>
    <property type="molecule type" value="Genomic_DNA"/>
</dbReference>
<organism evidence="3 4">
    <name type="scientific">Candidatus Polarisedimenticola svalbardensis</name>
    <dbReference type="NCBI Taxonomy" id="2886004"/>
    <lineage>
        <taxon>Bacteria</taxon>
        <taxon>Pseudomonadati</taxon>
        <taxon>Acidobacteriota</taxon>
        <taxon>Candidatus Polarisedimenticolia</taxon>
        <taxon>Candidatus Polarisedimenticolales</taxon>
        <taxon>Candidatus Polarisedimenticolaceae</taxon>
        <taxon>Candidatus Polarisedimenticola</taxon>
    </lineage>
</organism>
<feature type="domain" description="NYN" evidence="2">
    <location>
        <begin position="127"/>
        <end position="273"/>
    </location>
</feature>
<dbReference type="GO" id="GO:0004540">
    <property type="term" value="F:RNA nuclease activity"/>
    <property type="evidence" value="ECO:0007669"/>
    <property type="project" value="InterPro"/>
</dbReference>
<dbReference type="Pfam" id="PF01936">
    <property type="entry name" value="NYN"/>
    <property type="match status" value="1"/>
</dbReference>